<evidence type="ECO:0000259" key="2">
    <source>
        <dbReference type="Pfam" id="PF18427"/>
    </source>
</evidence>
<proteinExistence type="predicted"/>
<organism evidence="3 4">
    <name type="scientific">Nonomuraea harbinensis</name>
    <dbReference type="NCBI Taxonomy" id="1286938"/>
    <lineage>
        <taxon>Bacteria</taxon>
        <taxon>Bacillati</taxon>
        <taxon>Actinomycetota</taxon>
        <taxon>Actinomycetes</taxon>
        <taxon>Streptosporangiales</taxon>
        <taxon>Streptosporangiaceae</taxon>
        <taxon>Nonomuraea</taxon>
    </lineage>
</organism>
<evidence type="ECO:0000313" key="3">
    <source>
        <dbReference type="EMBL" id="MFC5818152.1"/>
    </source>
</evidence>
<dbReference type="RefSeq" id="WP_219545988.1">
    <property type="nucleotide sequence ID" value="NZ_JAHKRN010000020.1"/>
</dbReference>
<dbReference type="InterPro" id="IPR030994">
    <property type="entry name" value="DDR_dom"/>
</dbReference>
<feature type="domain" description="Diol dehydratase reactivase ATPase-like" evidence="1">
    <location>
        <begin position="336"/>
        <end position="565"/>
    </location>
</feature>
<keyword evidence="4" id="KW-1185">Reference proteome</keyword>
<gene>
    <name evidence="3" type="ORF">ACFPUY_23870</name>
</gene>
<protein>
    <submittedName>
        <fullName evidence="3">Diol dehydratase reactivase ATPase-like domain-containing protein</fullName>
    </submittedName>
</protein>
<comment type="caution">
    <text evidence="3">The sequence shown here is derived from an EMBL/GenBank/DDBJ whole genome shotgun (WGS) entry which is preliminary data.</text>
</comment>
<evidence type="ECO:0000259" key="1">
    <source>
        <dbReference type="Pfam" id="PF08841"/>
    </source>
</evidence>
<dbReference type="EMBL" id="JBHSNW010000012">
    <property type="protein sequence ID" value="MFC5818152.1"/>
    <property type="molecule type" value="Genomic_DNA"/>
</dbReference>
<evidence type="ECO:0000313" key="4">
    <source>
        <dbReference type="Proteomes" id="UP001596096"/>
    </source>
</evidence>
<dbReference type="InterPro" id="IPR040916">
    <property type="entry name" value="DDR_swiveling"/>
</dbReference>
<accession>A0ABW1BYL4</accession>
<dbReference type="Proteomes" id="UP001596096">
    <property type="component" value="Unassembled WGS sequence"/>
</dbReference>
<sequence length="572" mass="58300">MTVVAGVDIGNSTTEIVLARAARGGVEVLASARGMTRGTKGSAESLTAAARLVLRTAASCSVRVDSACLAPAHPVRTACRAGGRAPAGTGPLRLLTRAATTAAGDAVAAGRPVTLDALRVRRHGSPADADRLDALVVVVPAGVAYDHAAGQINEARRAGADIVAVLVERDEAVLIANRLGDRLPVVDGVPPGELGASELVAVEARPHGRPLRRLADPYWVADTFGIPAASPYVRALTHELADSSYAVVALLADDDGRRGETPSTETGDWLRWSDGTIADLTGTVDRLRRSPPGRVSAVRWAGPRWDSVDDVYAVHLDAIARQARSRRGTVGVDQVITAVLDSGPLPVADPARVLAEALDAPVSLAGSEAAAGRAGALTTPGCPGDAVIADLGGGTIDVSAGDRRLVLAGAGEMLTTVTAKALAIPMGLADHAKRVPALHADSPHVVIDEKGGRAFLDAPLSGGAVGALCVEGPVGLLPFNRSLGLGEWRAWRMAAKAETIGRNVVRALDAFGVAEALPLLVVGGAAGDDEVLASIAECLPPGSTVGRGNVAGSLGHRYAVAYGLAQRGLECA</sequence>
<feature type="domain" description="DD-reactivating factor swiveling" evidence="2">
    <location>
        <begin position="100"/>
        <end position="228"/>
    </location>
</feature>
<dbReference type="Pfam" id="PF08841">
    <property type="entry name" value="DDR"/>
    <property type="match status" value="1"/>
</dbReference>
<dbReference type="Pfam" id="PF18427">
    <property type="entry name" value="DDR_swiveling"/>
    <property type="match status" value="1"/>
</dbReference>
<name>A0ABW1BYL4_9ACTN</name>
<reference evidence="4" key="1">
    <citation type="journal article" date="2019" name="Int. J. Syst. Evol. Microbiol.">
        <title>The Global Catalogue of Microorganisms (GCM) 10K type strain sequencing project: providing services to taxonomists for standard genome sequencing and annotation.</title>
        <authorList>
            <consortium name="The Broad Institute Genomics Platform"/>
            <consortium name="The Broad Institute Genome Sequencing Center for Infectious Disease"/>
            <person name="Wu L."/>
            <person name="Ma J."/>
        </authorList>
    </citation>
    <scope>NUCLEOTIDE SEQUENCE [LARGE SCALE GENOMIC DNA]</scope>
    <source>
        <strain evidence="4">CGMCC 4.7106</strain>
    </source>
</reference>